<organism evidence="2 3">
    <name type="scientific">Durusdinium trenchii</name>
    <dbReference type="NCBI Taxonomy" id="1381693"/>
    <lineage>
        <taxon>Eukaryota</taxon>
        <taxon>Sar</taxon>
        <taxon>Alveolata</taxon>
        <taxon>Dinophyceae</taxon>
        <taxon>Suessiales</taxon>
        <taxon>Symbiodiniaceae</taxon>
        <taxon>Durusdinium</taxon>
    </lineage>
</organism>
<accession>A0ABP0LHV8</accession>
<evidence type="ECO:0000256" key="1">
    <source>
        <dbReference type="SAM" id="MobiDB-lite"/>
    </source>
</evidence>
<dbReference type="EMBL" id="CAXAMM010016281">
    <property type="protein sequence ID" value="CAK9038543.1"/>
    <property type="molecule type" value="Genomic_DNA"/>
</dbReference>
<protein>
    <submittedName>
        <fullName evidence="2">Uncharacterized protein</fullName>
    </submittedName>
</protein>
<dbReference type="Proteomes" id="UP001642464">
    <property type="component" value="Unassembled WGS sequence"/>
</dbReference>
<keyword evidence="3" id="KW-1185">Reference proteome</keyword>
<feature type="region of interest" description="Disordered" evidence="1">
    <location>
        <begin position="371"/>
        <end position="418"/>
    </location>
</feature>
<evidence type="ECO:0000313" key="3">
    <source>
        <dbReference type="Proteomes" id="UP001642464"/>
    </source>
</evidence>
<comment type="caution">
    <text evidence="2">The sequence shown here is derived from an EMBL/GenBank/DDBJ whole genome shotgun (WGS) entry which is preliminary data.</text>
</comment>
<gene>
    <name evidence="2" type="ORF">SCF082_LOCUS22659</name>
</gene>
<name>A0ABP0LHV8_9DINO</name>
<sequence length="704" mass="77878">MAGTQAELTVQELDSLGARFCELSLKERQRVLETPLLQSYDDRTMKVYVYITFMCNRDSKTNCTVPAMLVPRMLGNEEMTQEILVSIMKEHGTEGTDWKAFDKSTIFATPPNREKVEYPIPGSDGAKITLWANCDVETKFYFMKPSFARYLVVSSSTSVGRGMFGFYRATNEEIDKLQAAKEPRGQQQQGASVISTELLDSLGERFFALGESDQKKVLNAPTLASFPDQTKCVFTFLTEMCATEKTGCIVPAMLVPAMLGMKWGTKANRGNFINNFLKRQGQEGVDWKIFASGDLEFNGRDTIEFPVPGSSGGEVLTITKGLTRQTSSPFVTPPFARELVLRSTRPLGRHLTSLYFAVQSEMAQIERLAVQAEKPPAPEPSPNQEAPAPESSSCQDPSHQATHGEGFGLATGGVQPRSPELLPEMAQVEEVKGVSEEQLDVISSRFSGLKASEQQRIIGAPALAIYSAKTKAVYSYLTEMCDKGKNDFTVPAMLVPAMLGMEWTDAQHQWDFVRNFLKKQGQEGVDWMFCKKSDLTFNPGTSSSIDFPVPGGEGATLTFKANCGPATKFPYVTPHFARVLVLRSNTPVGRSMAEFYLAVHDEVLKFLRGEALGFDRAGVKAVERVDTLKRKREELEVTEARSQQFFSNISALQDTIGFFRDTFDLDGSDKAYYKELVKKVVFDPLMATSAQGNAPAEDARVANN</sequence>
<evidence type="ECO:0000313" key="2">
    <source>
        <dbReference type="EMBL" id="CAK9038543.1"/>
    </source>
</evidence>
<reference evidence="2 3" key="1">
    <citation type="submission" date="2024-02" db="EMBL/GenBank/DDBJ databases">
        <authorList>
            <person name="Chen Y."/>
            <person name="Shah S."/>
            <person name="Dougan E. K."/>
            <person name="Thang M."/>
            <person name="Chan C."/>
        </authorList>
    </citation>
    <scope>NUCLEOTIDE SEQUENCE [LARGE SCALE GENOMIC DNA]</scope>
</reference>
<feature type="compositionally biased region" description="Polar residues" evidence="1">
    <location>
        <begin position="390"/>
        <end position="401"/>
    </location>
</feature>
<proteinExistence type="predicted"/>